<organism evidence="1 2">
    <name type="scientific">Thioalkalivibrio nitratireducens (strain DSM 14787 / UNIQEM 213 / ALEN2)</name>
    <dbReference type="NCBI Taxonomy" id="1255043"/>
    <lineage>
        <taxon>Bacteria</taxon>
        <taxon>Pseudomonadati</taxon>
        <taxon>Pseudomonadota</taxon>
        <taxon>Gammaproteobacteria</taxon>
        <taxon>Chromatiales</taxon>
        <taxon>Ectothiorhodospiraceae</taxon>
        <taxon>Thioalkalivibrio</taxon>
    </lineage>
</organism>
<proteinExistence type="predicted"/>
<dbReference type="PATRIC" id="fig|1255043.3.peg.2732"/>
<dbReference type="EMBL" id="CP003989">
    <property type="protein sequence ID" value="AGA34344.1"/>
    <property type="molecule type" value="Genomic_DNA"/>
</dbReference>
<dbReference type="AlphaFoldDB" id="L0DXN5"/>
<sequence length="77" mass="8506">MTLFPFLLPVLATVLARTSPTRAHPCPDTFDSGLRLPVGQAPVRRCDRRWGQVLASSGTRVRPEDRCLRGAIHAVLQ</sequence>
<dbReference type="RefSeq" id="WP_015259455.1">
    <property type="nucleotide sequence ID" value="NC_019902.2"/>
</dbReference>
<dbReference type="STRING" id="1255043.TVNIR_2706"/>
<dbReference type="Proteomes" id="UP000010809">
    <property type="component" value="Chromosome"/>
</dbReference>
<protein>
    <submittedName>
        <fullName evidence="1">Uncharacterized protein</fullName>
    </submittedName>
</protein>
<gene>
    <name evidence="1" type="ordered locus">TVNIR_2706</name>
</gene>
<reference evidence="1" key="1">
    <citation type="submission" date="2015-12" db="EMBL/GenBank/DDBJ databases">
        <authorList>
            <person name="Tikhonova T.V."/>
            <person name="Pavlov A.R."/>
            <person name="Beletsky A.V."/>
            <person name="Mardanov A.V."/>
            <person name="Sorokin D.Y."/>
            <person name="Ravin N.V."/>
            <person name="Popov V.O."/>
        </authorList>
    </citation>
    <scope>NUCLEOTIDE SEQUENCE</scope>
    <source>
        <strain evidence="1">DSM 14787</strain>
    </source>
</reference>
<evidence type="ECO:0000313" key="2">
    <source>
        <dbReference type="Proteomes" id="UP000010809"/>
    </source>
</evidence>
<evidence type="ECO:0000313" key="1">
    <source>
        <dbReference type="EMBL" id="AGA34344.1"/>
    </source>
</evidence>
<dbReference type="HOGENOM" id="CLU_2636926_0_0_6"/>
<name>L0DXN5_THIND</name>
<dbReference type="KEGG" id="tni:TVNIR_2706"/>
<accession>L0DXN5</accession>
<keyword evidence="2" id="KW-1185">Reference proteome</keyword>